<feature type="transmembrane region" description="Helical" evidence="1">
    <location>
        <begin position="44"/>
        <end position="73"/>
    </location>
</feature>
<evidence type="ECO:0000313" key="2">
    <source>
        <dbReference type="EMBL" id="KAF2681878.1"/>
    </source>
</evidence>
<name>A0A6G1IUT6_9PLEO</name>
<accession>A0A6G1IUT6</accession>
<dbReference type="AlphaFoldDB" id="A0A6G1IUT6"/>
<keyword evidence="3" id="KW-1185">Reference proteome</keyword>
<keyword evidence="1" id="KW-1133">Transmembrane helix</keyword>
<sequence>MRRSTFFIALQFFFLQYQVSDVQTSKVAVIFHMHSDLNYKLTFFFFSLGNILAALYIYLFLWFILLYLLIIIIHRSEQQPHLPFITMIEICEQRIVLRETILEEDC</sequence>
<protein>
    <submittedName>
        <fullName evidence="2">Uncharacterized protein</fullName>
    </submittedName>
</protein>
<organism evidence="2 3">
    <name type="scientific">Lentithecium fluviatile CBS 122367</name>
    <dbReference type="NCBI Taxonomy" id="1168545"/>
    <lineage>
        <taxon>Eukaryota</taxon>
        <taxon>Fungi</taxon>
        <taxon>Dikarya</taxon>
        <taxon>Ascomycota</taxon>
        <taxon>Pezizomycotina</taxon>
        <taxon>Dothideomycetes</taxon>
        <taxon>Pleosporomycetidae</taxon>
        <taxon>Pleosporales</taxon>
        <taxon>Massarineae</taxon>
        <taxon>Lentitheciaceae</taxon>
        <taxon>Lentithecium</taxon>
    </lineage>
</organism>
<gene>
    <name evidence="2" type="ORF">K458DRAFT_74902</name>
</gene>
<keyword evidence="1" id="KW-0472">Membrane</keyword>
<dbReference type="Proteomes" id="UP000799291">
    <property type="component" value="Unassembled WGS sequence"/>
</dbReference>
<proteinExistence type="predicted"/>
<keyword evidence="1" id="KW-0812">Transmembrane</keyword>
<dbReference type="EMBL" id="MU005589">
    <property type="protein sequence ID" value="KAF2681878.1"/>
    <property type="molecule type" value="Genomic_DNA"/>
</dbReference>
<evidence type="ECO:0000256" key="1">
    <source>
        <dbReference type="SAM" id="Phobius"/>
    </source>
</evidence>
<reference evidence="2" key="1">
    <citation type="journal article" date="2020" name="Stud. Mycol.">
        <title>101 Dothideomycetes genomes: a test case for predicting lifestyles and emergence of pathogens.</title>
        <authorList>
            <person name="Haridas S."/>
            <person name="Albert R."/>
            <person name="Binder M."/>
            <person name="Bloem J."/>
            <person name="Labutti K."/>
            <person name="Salamov A."/>
            <person name="Andreopoulos B."/>
            <person name="Baker S."/>
            <person name="Barry K."/>
            <person name="Bills G."/>
            <person name="Bluhm B."/>
            <person name="Cannon C."/>
            <person name="Castanera R."/>
            <person name="Culley D."/>
            <person name="Daum C."/>
            <person name="Ezra D."/>
            <person name="Gonzalez J."/>
            <person name="Henrissat B."/>
            <person name="Kuo A."/>
            <person name="Liang C."/>
            <person name="Lipzen A."/>
            <person name="Lutzoni F."/>
            <person name="Magnuson J."/>
            <person name="Mondo S."/>
            <person name="Nolan M."/>
            <person name="Ohm R."/>
            <person name="Pangilinan J."/>
            <person name="Park H.-J."/>
            <person name="Ramirez L."/>
            <person name="Alfaro M."/>
            <person name="Sun H."/>
            <person name="Tritt A."/>
            <person name="Yoshinaga Y."/>
            <person name="Zwiers L.-H."/>
            <person name="Turgeon B."/>
            <person name="Goodwin S."/>
            <person name="Spatafora J."/>
            <person name="Crous P."/>
            <person name="Grigoriev I."/>
        </authorList>
    </citation>
    <scope>NUCLEOTIDE SEQUENCE</scope>
    <source>
        <strain evidence="2">CBS 122367</strain>
    </source>
</reference>
<evidence type="ECO:0000313" key="3">
    <source>
        <dbReference type="Proteomes" id="UP000799291"/>
    </source>
</evidence>